<reference evidence="2 3" key="1">
    <citation type="submission" date="2012-08" db="EMBL/GenBank/DDBJ databases">
        <title>Whole genome shotgun sequence of Gordonia namibiensis NBRC 108229.</title>
        <authorList>
            <person name="Isaki-Nakamura S."/>
            <person name="Hosoyama A."/>
            <person name="Tsuchikane K."/>
            <person name="Katsumata H."/>
            <person name="Baba S."/>
            <person name="Yamazaki S."/>
            <person name="Fujita N."/>
        </authorList>
    </citation>
    <scope>NUCLEOTIDE SEQUENCE [LARGE SCALE GENOMIC DNA]</scope>
    <source>
        <strain evidence="2 3">NBRC 108229</strain>
    </source>
</reference>
<protein>
    <submittedName>
        <fullName evidence="2">Uncharacterized protein</fullName>
    </submittedName>
</protein>
<dbReference type="EMBL" id="BAHE01000020">
    <property type="protein sequence ID" value="GAC01010.1"/>
    <property type="molecule type" value="Genomic_DNA"/>
</dbReference>
<proteinExistence type="predicted"/>
<dbReference type="AlphaFoldDB" id="K6XQ97"/>
<name>K6XQ97_9ACTN</name>
<evidence type="ECO:0000256" key="1">
    <source>
        <dbReference type="SAM" id="MobiDB-lite"/>
    </source>
</evidence>
<organism evidence="2 3">
    <name type="scientific">Gordonia namibiensis NBRC 108229</name>
    <dbReference type="NCBI Taxonomy" id="1208314"/>
    <lineage>
        <taxon>Bacteria</taxon>
        <taxon>Bacillati</taxon>
        <taxon>Actinomycetota</taxon>
        <taxon>Actinomycetes</taxon>
        <taxon>Mycobacteriales</taxon>
        <taxon>Gordoniaceae</taxon>
        <taxon>Gordonia</taxon>
    </lineage>
</organism>
<feature type="region of interest" description="Disordered" evidence="1">
    <location>
        <begin position="50"/>
        <end position="71"/>
    </location>
</feature>
<gene>
    <name evidence="2" type="ORF">GONAM_20_01550</name>
</gene>
<comment type="caution">
    <text evidence="2">The sequence shown here is derived from an EMBL/GenBank/DDBJ whole genome shotgun (WGS) entry which is preliminary data.</text>
</comment>
<evidence type="ECO:0000313" key="2">
    <source>
        <dbReference type="EMBL" id="GAC01010.1"/>
    </source>
</evidence>
<dbReference type="Proteomes" id="UP000035058">
    <property type="component" value="Unassembled WGS sequence"/>
</dbReference>
<keyword evidence="3" id="KW-1185">Reference proteome</keyword>
<accession>K6XQ97</accession>
<sequence length="102" mass="10958">MDPELFLQAAQPLRDRRLCHLQSGGSVPEVAFLGDGDEESQVPDEIHGFQDGTPATISPANPPRMDKPTRSPLPVRLFVRHLAGVAGNGVRGVYQCRGGSDP</sequence>
<evidence type="ECO:0000313" key="3">
    <source>
        <dbReference type="Proteomes" id="UP000035058"/>
    </source>
</evidence>